<feature type="region of interest" description="Disordered" evidence="1">
    <location>
        <begin position="1"/>
        <end position="27"/>
    </location>
</feature>
<dbReference type="Proteomes" id="UP000559256">
    <property type="component" value="Unassembled WGS sequence"/>
</dbReference>
<dbReference type="GO" id="GO:0006364">
    <property type="term" value="P:rRNA processing"/>
    <property type="evidence" value="ECO:0007669"/>
    <property type="project" value="InterPro"/>
</dbReference>
<dbReference type="GO" id="GO:0008033">
    <property type="term" value="P:tRNA processing"/>
    <property type="evidence" value="ECO:0007669"/>
    <property type="project" value="InterPro"/>
</dbReference>
<comment type="caution">
    <text evidence="2">The sequence shown here is derived from an EMBL/GenBank/DDBJ whole genome shotgun (WGS) entry which is preliminary data.</text>
</comment>
<gene>
    <name evidence="2" type="ORF">D9758_002252</name>
</gene>
<feature type="compositionally biased region" description="Basic and acidic residues" evidence="1">
    <location>
        <begin position="299"/>
        <end position="315"/>
    </location>
</feature>
<proteinExistence type="predicted"/>
<dbReference type="EMBL" id="JAACJM010000015">
    <property type="protein sequence ID" value="KAF5368599.1"/>
    <property type="molecule type" value="Genomic_DNA"/>
</dbReference>
<sequence>MSEKTAKVHTQVSNRAKPKQSTEKRAVFKPVLDNPLRIQWPSVPVNLQNLVLAQLISLLDGISQHHRVHRKRKREPKSGPEAQNKKRKTQNDEERGADQDASIRTEPPVTSDAGIAQGESSSSVQMDEAPSEMPEILRHLTTGINHVTKKLESQIKRVRISSSDTSSSPPPPSIRLVLVCRADVDPPILIDHLPHLVAACNSSKPTEQESVILAPLPKGAEFTLADVLGVRRAAVLGFDADTPGLSSLTSLLDSVPALSATWLTIPASTAKPPPSLIETHVKQLRTTAPKDMKAAKQHRIEGRAAAKERRKELKKQTSNASGKLKRIRLV</sequence>
<feature type="compositionally biased region" description="Basic residues" evidence="1">
    <location>
        <begin position="65"/>
        <end position="75"/>
    </location>
</feature>
<dbReference type="GO" id="GO:0004526">
    <property type="term" value="F:ribonuclease P activity"/>
    <property type="evidence" value="ECO:0007669"/>
    <property type="project" value="TreeGrafter"/>
</dbReference>
<dbReference type="GO" id="GO:0000171">
    <property type="term" value="F:ribonuclease MRP activity"/>
    <property type="evidence" value="ECO:0007669"/>
    <property type="project" value="TreeGrafter"/>
</dbReference>
<feature type="region of interest" description="Disordered" evidence="1">
    <location>
        <begin position="299"/>
        <end position="330"/>
    </location>
</feature>
<dbReference type="GO" id="GO:0034965">
    <property type="term" value="P:intronic box C/D snoRNA processing"/>
    <property type="evidence" value="ECO:0007669"/>
    <property type="project" value="TreeGrafter"/>
</dbReference>
<dbReference type="PANTHER" id="PTHR28272">
    <property type="entry name" value="RIBONUCLEASES P/MRP PROTEIN SUBUNIT POP3"/>
    <property type="match status" value="1"/>
</dbReference>
<dbReference type="Gene3D" id="3.30.1330.30">
    <property type="match status" value="1"/>
</dbReference>
<dbReference type="InterPro" id="IPR013241">
    <property type="entry name" value="RNase_P_Pop3"/>
</dbReference>
<accession>A0A8H5GP25</accession>
<evidence type="ECO:0000256" key="1">
    <source>
        <dbReference type="SAM" id="MobiDB-lite"/>
    </source>
</evidence>
<dbReference type="PANTHER" id="PTHR28272:SF1">
    <property type="entry name" value="RIBONUCLEASES P_MRP PROTEIN SUBUNIT POP3"/>
    <property type="match status" value="1"/>
</dbReference>
<evidence type="ECO:0000313" key="3">
    <source>
        <dbReference type="Proteomes" id="UP000559256"/>
    </source>
</evidence>
<reference evidence="2 3" key="1">
    <citation type="journal article" date="2020" name="ISME J.">
        <title>Uncovering the hidden diversity of litter-decomposition mechanisms in mushroom-forming fungi.</title>
        <authorList>
            <person name="Floudas D."/>
            <person name="Bentzer J."/>
            <person name="Ahren D."/>
            <person name="Johansson T."/>
            <person name="Persson P."/>
            <person name="Tunlid A."/>
        </authorList>
    </citation>
    <scope>NUCLEOTIDE SEQUENCE [LARGE SCALE GENOMIC DNA]</scope>
    <source>
        <strain evidence="2 3">CBS 291.85</strain>
    </source>
</reference>
<dbReference type="GO" id="GO:0005829">
    <property type="term" value="C:cytosol"/>
    <property type="evidence" value="ECO:0007669"/>
    <property type="project" value="TreeGrafter"/>
</dbReference>
<dbReference type="AlphaFoldDB" id="A0A8H5GP25"/>
<feature type="region of interest" description="Disordered" evidence="1">
    <location>
        <begin position="65"/>
        <end position="132"/>
    </location>
</feature>
<dbReference type="GO" id="GO:0005655">
    <property type="term" value="C:nucleolar ribonuclease P complex"/>
    <property type="evidence" value="ECO:0007669"/>
    <property type="project" value="TreeGrafter"/>
</dbReference>
<feature type="compositionally biased region" description="Basic and acidic residues" evidence="1">
    <location>
        <begin position="89"/>
        <end position="103"/>
    </location>
</feature>
<dbReference type="InterPro" id="IPR029064">
    <property type="entry name" value="Ribosomal_eL30-like_sf"/>
</dbReference>
<dbReference type="Pfam" id="PF08228">
    <property type="entry name" value="RNase_P_pop3"/>
    <property type="match status" value="1"/>
</dbReference>
<dbReference type="GO" id="GO:0000172">
    <property type="term" value="C:ribonuclease MRP complex"/>
    <property type="evidence" value="ECO:0007669"/>
    <property type="project" value="TreeGrafter"/>
</dbReference>
<name>A0A8H5GP25_9AGAR</name>
<dbReference type="OrthoDB" id="20109at2759"/>
<evidence type="ECO:0000313" key="2">
    <source>
        <dbReference type="EMBL" id="KAF5368599.1"/>
    </source>
</evidence>
<protein>
    <submittedName>
        <fullName evidence="2">Uncharacterized protein</fullName>
    </submittedName>
</protein>
<keyword evidence="3" id="KW-1185">Reference proteome</keyword>
<organism evidence="2 3">
    <name type="scientific">Tetrapyrgos nigripes</name>
    <dbReference type="NCBI Taxonomy" id="182062"/>
    <lineage>
        <taxon>Eukaryota</taxon>
        <taxon>Fungi</taxon>
        <taxon>Dikarya</taxon>
        <taxon>Basidiomycota</taxon>
        <taxon>Agaricomycotina</taxon>
        <taxon>Agaricomycetes</taxon>
        <taxon>Agaricomycetidae</taxon>
        <taxon>Agaricales</taxon>
        <taxon>Marasmiineae</taxon>
        <taxon>Marasmiaceae</taxon>
        <taxon>Tetrapyrgos</taxon>
    </lineage>
</organism>